<feature type="region of interest" description="Disordered" evidence="3">
    <location>
        <begin position="334"/>
        <end position="376"/>
    </location>
</feature>
<evidence type="ECO:0000256" key="1">
    <source>
        <dbReference type="ARBA" id="ARBA00022741"/>
    </source>
</evidence>
<dbReference type="GO" id="GO:0005524">
    <property type="term" value="F:ATP binding"/>
    <property type="evidence" value="ECO:0007669"/>
    <property type="project" value="UniProtKB-KW"/>
</dbReference>
<dbReference type="PANTHER" id="PTHR24346">
    <property type="entry name" value="MAP/MICROTUBULE AFFINITY-REGULATING KINASE"/>
    <property type="match status" value="1"/>
</dbReference>
<dbReference type="PROSITE" id="PS00108">
    <property type="entry name" value="PROTEIN_KINASE_ST"/>
    <property type="match status" value="1"/>
</dbReference>
<dbReference type="Proteomes" id="UP000274504">
    <property type="component" value="Unassembled WGS sequence"/>
</dbReference>
<feature type="compositionally biased region" description="Low complexity" evidence="3">
    <location>
        <begin position="157"/>
        <end position="166"/>
    </location>
</feature>
<feature type="compositionally biased region" description="Polar residues" evidence="3">
    <location>
        <begin position="167"/>
        <end position="176"/>
    </location>
</feature>
<evidence type="ECO:0000313" key="7">
    <source>
        <dbReference type="WBParaSite" id="HDID_0000183501-mRNA-1"/>
    </source>
</evidence>
<dbReference type="WBParaSite" id="HDID_0000183501-mRNA-1">
    <property type="protein sequence ID" value="HDID_0000183501-mRNA-1"/>
    <property type="gene ID" value="HDID_0000183501"/>
</dbReference>
<evidence type="ECO:0000313" key="5">
    <source>
        <dbReference type="EMBL" id="VDL19297.1"/>
    </source>
</evidence>
<dbReference type="PROSITE" id="PS50011">
    <property type="entry name" value="PROTEIN_KINASE_DOM"/>
    <property type="match status" value="1"/>
</dbReference>
<dbReference type="InterPro" id="IPR000719">
    <property type="entry name" value="Prot_kinase_dom"/>
</dbReference>
<dbReference type="STRING" id="6216.A0A158QCR2"/>
<reference evidence="7" key="1">
    <citation type="submission" date="2016-04" db="UniProtKB">
        <authorList>
            <consortium name="WormBaseParasite"/>
        </authorList>
    </citation>
    <scope>IDENTIFICATION</scope>
</reference>
<dbReference type="GO" id="GO:0000226">
    <property type="term" value="P:microtubule cytoskeleton organization"/>
    <property type="evidence" value="ECO:0007669"/>
    <property type="project" value="TreeGrafter"/>
</dbReference>
<feature type="domain" description="Protein kinase" evidence="4">
    <location>
        <begin position="1"/>
        <end position="279"/>
    </location>
</feature>
<evidence type="ECO:0000256" key="2">
    <source>
        <dbReference type="ARBA" id="ARBA00022840"/>
    </source>
</evidence>
<dbReference type="GO" id="GO:0050321">
    <property type="term" value="F:tau-protein kinase activity"/>
    <property type="evidence" value="ECO:0007669"/>
    <property type="project" value="TreeGrafter"/>
</dbReference>
<dbReference type="InterPro" id="IPR008271">
    <property type="entry name" value="Ser/Thr_kinase_AS"/>
</dbReference>
<accession>A0A158QCR2</accession>
<proteinExistence type="predicted"/>
<evidence type="ECO:0000313" key="6">
    <source>
        <dbReference type="Proteomes" id="UP000274504"/>
    </source>
</evidence>
<evidence type="ECO:0000259" key="4">
    <source>
        <dbReference type="PROSITE" id="PS50011"/>
    </source>
</evidence>
<feature type="region of interest" description="Disordered" evidence="3">
    <location>
        <begin position="440"/>
        <end position="476"/>
    </location>
</feature>
<dbReference type="InterPro" id="IPR011009">
    <property type="entry name" value="Kinase-like_dom_sf"/>
</dbReference>
<name>A0A158QCR2_HYMDI</name>
<dbReference type="SMART" id="SM00220">
    <property type="entry name" value="S_TKc"/>
    <property type="match status" value="1"/>
</dbReference>
<dbReference type="AlphaFoldDB" id="A0A158QCR2"/>
<feature type="region of interest" description="Disordered" evidence="3">
    <location>
        <begin position="144"/>
        <end position="191"/>
    </location>
</feature>
<organism evidence="7">
    <name type="scientific">Hymenolepis diminuta</name>
    <name type="common">Rat tapeworm</name>
    <dbReference type="NCBI Taxonomy" id="6216"/>
    <lineage>
        <taxon>Eukaryota</taxon>
        <taxon>Metazoa</taxon>
        <taxon>Spiralia</taxon>
        <taxon>Lophotrochozoa</taxon>
        <taxon>Platyhelminthes</taxon>
        <taxon>Cestoda</taxon>
        <taxon>Eucestoda</taxon>
        <taxon>Cyclophyllidea</taxon>
        <taxon>Hymenolepididae</taxon>
        <taxon>Hymenolepis</taxon>
    </lineage>
</organism>
<dbReference type="PANTHER" id="PTHR24346:SF49">
    <property type="entry name" value="NIM1 SERINE_THREONINE PROTEIN KINASE"/>
    <property type="match status" value="1"/>
</dbReference>
<gene>
    <name evidence="5" type="ORF">HDID_LOCUS1836</name>
</gene>
<dbReference type="OrthoDB" id="193931at2759"/>
<dbReference type="GO" id="GO:0035556">
    <property type="term" value="P:intracellular signal transduction"/>
    <property type="evidence" value="ECO:0007669"/>
    <property type="project" value="TreeGrafter"/>
</dbReference>
<protein>
    <submittedName>
        <fullName evidence="7">Protein kinase domain-containing protein</fullName>
    </submittedName>
</protein>
<dbReference type="Gene3D" id="1.10.510.10">
    <property type="entry name" value="Transferase(Phosphotransferase) domain 1"/>
    <property type="match status" value="1"/>
</dbReference>
<sequence>CIKQIIPISVKIKSFDFIACFFSTEKVAVKIIDKTKIDSASRRLIFREMAVLDKLHHPNIIRLYEVVESHTRVSIVMEYAAGGDMETRIQKKGAFTDPEGKIIFAQLVAAIHHLHDHNIVHRDIKAENVFFALRPPIPDDKGSEVNNPVWAAGPGLTNSSSSTNSNDQYYSRNSGTSNIRNRRNHSRNPSGDCDTYMWAMGVLLYYMLVGFLPFRGRTVGQLRKLILEATSTNSEFRVPPRVSEGATVLIQRLLTKNPLNRPKASKLIEEATRASHSPRSISMDRLVGVKMNGSSCHKNEPWLAHQVFPKPYPQVNPGRALGARLMLAEATKNDKQNAPFPDDSPTSSSNPSKLSNIPIISVTPADSNGDAPSASAAVRLPRKISPSEEAIVQSEIEAARILLQLGISTDRLTAPCNGDARNSITGAYRIMLHQLQRYRRLSNFPPSQDKGTGSDYEDYEDEEGPSGDDDIPRTSIRKFMMKKSASDIPPPLKNYRLSEKSCSIL</sequence>
<keyword evidence="1" id="KW-0547">Nucleotide-binding</keyword>
<dbReference type="GO" id="GO:0005737">
    <property type="term" value="C:cytoplasm"/>
    <property type="evidence" value="ECO:0007669"/>
    <property type="project" value="TreeGrafter"/>
</dbReference>
<feature type="compositionally biased region" description="Low complexity" evidence="3">
    <location>
        <begin position="344"/>
        <end position="361"/>
    </location>
</feature>
<reference evidence="5 6" key="2">
    <citation type="submission" date="2018-11" db="EMBL/GenBank/DDBJ databases">
        <authorList>
            <consortium name="Pathogen Informatics"/>
        </authorList>
    </citation>
    <scope>NUCLEOTIDE SEQUENCE [LARGE SCALE GENOMIC DNA]</scope>
</reference>
<evidence type="ECO:0000256" key="3">
    <source>
        <dbReference type="SAM" id="MobiDB-lite"/>
    </source>
</evidence>
<dbReference type="EMBL" id="UYSG01000383">
    <property type="protein sequence ID" value="VDL19297.1"/>
    <property type="molecule type" value="Genomic_DNA"/>
</dbReference>
<keyword evidence="2" id="KW-0067">ATP-binding</keyword>
<dbReference type="Pfam" id="PF00069">
    <property type="entry name" value="Pkinase"/>
    <property type="match status" value="1"/>
</dbReference>
<feature type="compositionally biased region" description="Acidic residues" evidence="3">
    <location>
        <begin position="455"/>
        <end position="469"/>
    </location>
</feature>
<dbReference type="SUPFAM" id="SSF56112">
    <property type="entry name" value="Protein kinase-like (PK-like)"/>
    <property type="match status" value="1"/>
</dbReference>